<dbReference type="EC" id="1.1.1.49" evidence="1"/>
<proteinExistence type="predicted"/>
<dbReference type="RefSeq" id="WP_115218509.1">
    <property type="nucleotide sequence ID" value="NZ_UHIA01000004.1"/>
</dbReference>
<gene>
    <name evidence="1" type="ORF">NCTC10717_01284</name>
</gene>
<keyword evidence="1" id="KW-0560">Oxidoreductase</keyword>
<dbReference type="AlphaFoldDB" id="A0A380MXQ6"/>
<dbReference type="InterPro" id="IPR019722">
    <property type="entry name" value="HI_0552_fam"/>
</dbReference>
<reference evidence="1 2" key="1">
    <citation type="submission" date="2018-06" db="EMBL/GenBank/DDBJ databases">
        <authorList>
            <consortium name="Pathogen Informatics"/>
            <person name="Doyle S."/>
        </authorList>
    </citation>
    <scope>NUCLEOTIDE SEQUENCE [LARGE SCALE GENOMIC DNA]</scope>
    <source>
        <strain evidence="1 2">NCTC10717</strain>
    </source>
</reference>
<dbReference type="EMBL" id="UHIA01000004">
    <property type="protein sequence ID" value="SUO96984.1"/>
    <property type="molecule type" value="Genomic_DNA"/>
</dbReference>
<organism evidence="1 2">
    <name type="scientific">Suttonella indologenes</name>
    <dbReference type="NCBI Taxonomy" id="13276"/>
    <lineage>
        <taxon>Bacteria</taxon>
        <taxon>Pseudomonadati</taxon>
        <taxon>Pseudomonadota</taxon>
        <taxon>Gammaproteobacteria</taxon>
        <taxon>Cardiobacteriales</taxon>
        <taxon>Cardiobacteriaceae</taxon>
        <taxon>Suttonella</taxon>
    </lineage>
</organism>
<protein>
    <submittedName>
        <fullName evidence="1">Glucose-6-phosphate 1-dehydrogenase</fullName>
        <ecNumber evidence="1">1.1.1.49</ecNumber>
    </submittedName>
</protein>
<dbReference type="Pfam" id="PF10786">
    <property type="entry name" value="HI_0552"/>
    <property type="match status" value="1"/>
</dbReference>
<evidence type="ECO:0000313" key="1">
    <source>
        <dbReference type="EMBL" id="SUO96984.1"/>
    </source>
</evidence>
<dbReference type="Proteomes" id="UP000254575">
    <property type="component" value="Unassembled WGS sequence"/>
</dbReference>
<dbReference type="OrthoDB" id="2360289at2"/>
<sequence length="225" mass="26449">MTATLKPQDCTLFELPFFQFSQLRKYAPDEIEPLKAAYKQAWNQWRQIIWQTADLLGEDFAPAHIERWSNGWQLRAHFFAFFKYRQYQSSASILSIILNRRRLSLSLDWHAYRADRSAYPLDYYQQWAAALNQSADLRRQYADFELWQDSDSEYADYKTLAEHPNPLPLLVAPHYYIIGKQLNASELGAYDSSQWLAEHIRALLPLYEIAHQPIEAGKIRTNALD</sequence>
<dbReference type="GO" id="GO:0004345">
    <property type="term" value="F:glucose-6-phosphate dehydrogenase activity"/>
    <property type="evidence" value="ECO:0007669"/>
    <property type="project" value="UniProtKB-EC"/>
</dbReference>
<accession>A0A380MXQ6</accession>
<keyword evidence="2" id="KW-1185">Reference proteome</keyword>
<evidence type="ECO:0000313" key="2">
    <source>
        <dbReference type="Proteomes" id="UP000254575"/>
    </source>
</evidence>
<name>A0A380MXQ6_9GAMM</name>